<dbReference type="Proteomes" id="UP000186607">
    <property type="component" value="Unassembled WGS sequence"/>
</dbReference>
<sequence>MKESVEDGGSKVQKQQSAEMVWFHSERKKQSAPPCVPR</sequence>
<keyword evidence="3" id="KW-1185">Reference proteome</keyword>
<reference evidence="2 3" key="1">
    <citation type="submission" date="2017-01" db="EMBL/GenBank/DDBJ databases">
        <title>Genome Analysis of Deinococcus marmoris KOPRI26562.</title>
        <authorList>
            <person name="Kim J.H."/>
            <person name="Oh H.-M."/>
        </authorList>
    </citation>
    <scope>NUCLEOTIDE SEQUENCE [LARGE SCALE GENOMIC DNA]</scope>
    <source>
        <strain evidence="2 3">KOPRI26562</strain>
    </source>
</reference>
<accession>A0A1U7NY97</accession>
<feature type="region of interest" description="Disordered" evidence="1">
    <location>
        <begin position="1"/>
        <end position="38"/>
    </location>
</feature>
<comment type="caution">
    <text evidence="2">The sequence shown here is derived from an EMBL/GenBank/DDBJ whole genome shotgun (WGS) entry which is preliminary data.</text>
</comment>
<name>A0A1U7NY97_9DEIO</name>
<proteinExistence type="predicted"/>
<evidence type="ECO:0000313" key="3">
    <source>
        <dbReference type="Proteomes" id="UP000186607"/>
    </source>
</evidence>
<dbReference type="AlphaFoldDB" id="A0A1U7NY97"/>
<organism evidence="2 3">
    <name type="scientific">Deinococcus marmoris</name>
    <dbReference type="NCBI Taxonomy" id="249408"/>
    <lineage>
        <taxon>Bacteria</taxon>
        <taxon>Thermotogati</taxon>
        <taxon>Deinococcota</taxon>
        <taxon>Deinococci</taxon>
        <taxon>Deinococcales</taxon>
        <taxon>Deinococcaceae</taxon>
        <taxon>Deinococcus</taxon>
    </lineage>
</organism>
<dbReference type="EMBL" id="MSTI01000080">
    <property type="protein sequence ID" value="OLV17892.1"/>
    <property type="molecule type" value="Genomic_DNA"/>
</dbReference>
<evidence type="ECO:0000256" key="1">
    <source>
        <dbReference type="SAM" id="MobiDB-lite"/>
    </source>
</evidence>
<evidence type="ECO:0000313" key="2">
    <source>
        <dbReference type="EMBL" id="OLV17892.1"/>
    </source>
</evidence>
<gene>
    <name evidence="2" type="ORF">BOO71_0007546</name>
</gene>
<protein>
    <submittedName>
        <fullName evidence="2">Uncharacterized protein</fullName>
    </submittedName>
</protein>